<evidence type="ECO:0000256" key="1">
    <source>
        <dbReference type="ARBA" id="ARBA00007074"/>
    </source>
</evidence>
<dbReference type="SUPFAM" id="SSF54001">
    <property type="entry name" value="Cysteine proteinases"/>
    <property type="match status" value="1"/>
</dbReference>
<protein>
    <submittedName>
        <fullName evidence="6">C40 family peptidase</fullName>
    </submittedName>
</protein>
<organism evidence="6 7">
    <name type="scientific">Pseudocalidococcus azoricus BACA0444</name>
    <dbReference type="NCBI Taxonomy" id="2918990"/>
    <lineage>
        <taxon>Bacteria</taxon>
        <taxon>Bacillati</taxon>
        <taxon>Cyanobacteriota</taxon>
        <taxon>Cyanophyceae</taxon>
        <taxon>Acaryochloridales</taxon>
        <taxon>Thermosynechococcaceae</taxon>
        <taxon>Pseudocalidococcus</taxon>
        <taxon>Pseudocalidococcus azoricus</taxon>
    </lineage>
</organism>
<dbReference type="Pfam" id="PF00877">
    <property type="entry name" value="NLPC_P60"/>
    <property type="match status" value="1"/>
</dbReference>
<proteinExistence type="inferred from homology"/>
<dbReference type="AlphaFoldDB" id="A0AAE4JXD0"/>
<dbReference type="InterPro" id="IPR038765">
    <property type="entry name" value="Papain-like_cys_pep_sf"/>
</dbReference>
<dbReference type="Proteomes" id="UP001268256">
    <property type="component" value="Unassembled WGS sequence"/>
</dbReference>
<keyword evidence="2" id="KW-0645">Protease</keyword>
<keyword evidence="4" id="KW-0788">Thiol protease</keyword>
<reference evidence="7" key="1">
    <citation type="submission" date="2023-07" db="EMBL/GenBank/DDBJ databases">
        <authorList>
            <person name="Luz R."/>
            <person name="Cordeiro R."/>
            <person name="Fonseca A."/>
            <person name="Goncalves V."/>
        </authorList>
    </citation>
    <scope>NUCLEOTIDE SEQUENCE [LARGE SCALE GENOMIC DNA]</scope>
    <source>
        <strain evidence="7">BACA0444</strain>
    </source>
</reference>
<dbReference type="PANTHER" id="PTHR47053">
    <property type="entry name" value="MUREIN DD-ENDOPEPTIDASE MEPH-RELATED"/>
    <property type="match status" value="1"/>
</dbReference>
<evidence type="ECO:0000259" key="5">
    <source>
        <dbReference type="PROSITE" id="PS51935"/>
    </source>
</evidence>
<dbReference type="Pfam" id="PF18348">
    <property type="entry name" value="SH3_16"/>
    <property type="match status" value="1"/>
</dbReference>
<sequence>MVTWAELIGLPASQFYRITHPLNIYDSPALSSLATQAWAGRYLQLFNLPPEKTSYRTGHEILLWEDQYPGWLAGEDLAHLEPTPLLSPPKQLKRDEILQRIPAIIEFCHMAKTRCHTYLWGGTLGPSYDCSGLIQASFAAMGIWLPRDAYQQEGFVAPIPNPGVNPDDLVPYLESGDLVFFGTPSKATHVGLYLGGGEYLHSSGKDQGRNGIGMDSLLGQDHPNPDPISQAYYQQFRGAGRVMTSFSPNL</sequence>
<dbReference type="GO" id="GO:0008234">
    <property type="term" value="F:cysteine-type peptidase activity"/>
    <property type="evidence" value="ECO:0007669"/>
    <property type="project" value="UniProtKB-KW"/>
</dbReference>
<dbReference type="RefSeq" id="WP_322879600.1">
    <property type="nucleotide sequence ID" value="NZ_JAVMIP010000028.1"/>
</dbReference>
<dbReference type="GO" id="GO:0006508">
    <property type="term" value="P:proteolysis"/>
    <property type="evidence" value="ECO:0007669"/>
    <property type="project" value="UniProtKB-KW"/>
</dbReference>
<evidence type="ECO:0000256" key="4">
    <source>
        <dbReference type="ARBA" id="ARBA00022807"/>
    </source>
</evidence>
<dbReference type="InterPro" id="IPR041382">
    <property type="entry name" value="SH3_16"/>
</dbReference>
<keyword evidence="7" id="KW-1185">Reference proteome</keyword>
<evidence type="ECO:0000313" key="6">
    <source>
        <dbReference type="EMBL" id="MDS3862395.1"/>
    </source>
</evidence>
<gene>
    <name evidence="6" type="ORF">RIF25_16480</name>
</gene>
<dbReference type="InterPro" id="IPR000064">
    <property type="entry name" value="NLP_P60_dom"/>
</dbReference>
<dbReference type="Gene3D" id="2.30.30.40">
    <property type="entry name" value="SH3 Domains"/>
    <property type="match status" value="1"/>
</dbReference>
<feature type="domain" description="NlpC/P60" evidence="5">
    <location>
        <begin position="98"/>
        <end position="244"/>
    </location>
</feature>
<dbReference type="EMBL" id="JAVMIP010000028">
    <property type="protein sequence ID" value="MDS3862395.1"/>
    <property type="molecule type" value="Genomic_DNA"/>
</dbReference>
<name>A0AAE4JXD0_9CYAN</name>
<comment type="similarity">
    <text evidence="1">Belongs to the peptidase C40 family.</text>
</comment>
<comment type="caution">
    <text evidence="6">The sequence shown here is derived from an EMBL/GenBank/DDBJ whole genome shotgun (WGS) entry which is preliminary data.</text>
</comment>
<evidence type="ECO:0000256" key="2">
    <source>
        <dbReference type="ARBA" id="ARBA00022670"/>
    </source>
</evidence>
<dbReference type="PANTHER" id="PTHR47053:SF1">
    <property type="entry name" value="MUREIN DD-ENDOPEPTIDASE MEPH-RELATED"/>
    <property type="match status" value="1"/>
</dbReference>
<dbReference type="PROSITE" id="PS51935">
    <property type="entry name" value="NLPC_P60"/>
    <property type="match status" value="1"/>
</dbReference>
<keyword evidence="3" id="KW-0378">Hydrolase</keyword>
<evidence type="ECO:0000313" key="7">
    <source>
        <dbReference type="Proteomes" id="UP001268256"/>
    </source>
</evidence>
<accession>A0AAE4JXD0</accession>
<dbReference type="Gene3D" id="3.90.1720.10">
    <property type="entry name" value="endopeptidase domain like (from Nostoc punctiforme)"/>
    <property type="match status" value="1"/>
</dbReference>
<dbReference type="SUPFAM" id="SSF82057">
    <property type="entry name" value="Prokaryotic SH3-related domain"/>
    <property type="match status" value="1"/>
</dbReference>
<evidence type="ECO:0000256" key="3">
    <source>
        <dbReference type="ARBA" id="ARBA00022801"/>
    </source>
</evidence>
<dbReference type="InterPro" id="IPR051202">
    <property type="entry name" value="Peptidase_C40"/>
</dbReference>